<dbReference type="GeneID" id="27906572"/>
<dbReference type="HOGENOM" id="CLU_036632_3_0_1"/>
<accession>N1QMM2</accession>
<dbReference type="STRING" id="692275.N1QMM2"/>
<feature type="transmembrane region" description="Helical" evidence="2">
    <location>
        <begin position="6"/>
        <end position="23"/>
    </location>
</feature>
<dbReference type="OMA" id="EMAYAIG"/>
<dbReference type="OrthoDB" id="3918601at2759"/>
<evidence type="ECO:0000256" key="2">
    <source>
        <dbReference type="SAM" id="Phobius"/>
    </source>
</evidence>
<gene>
    <name evidence="4" type="ORF">SEPMUDRAFT_57420</name>
</gene>
<name>N1QMM2_SPHMS</name>
<evidence type="ECO:0000256" key="1">
    <source>
        <dbReference type="SAM" id="MobiDB-lite"/>
    </source>
</evidence>
<sequence length="301" mass="32733">MVLFFIALYLSKCAMISFLIRITKTPVQIRLYHACNVLVAILGSVSVIVVTVGCPAASGYYWAFNENAFTCATQDVRWQAATALDCVTEVLLLALPIHLVWMLQMRLAKKAMIVTAFWVRLPILGLAIGRNHYTRQLRRPQTDAGLGSALVVIWLEIELAYAIAVSTMSALKTFTESFNTGFGVSVGQVRSKGDGSNSYGLSDVSNSNSNSGSGNEKDAVRSNTRPSECIPPSVLASTTPSGLKLRPETKLQSYTDIRAERYVLETASVGSGTSGDDMVILRETAYEIQHDQAPMLPLRSG</sequence>
<feature type="region of interest" description="Disordered" evidence="1">
    <location>
        <begin position="196"/>
        <end position="243"/>
    </location>
</feature>
<keyword evidence="2" id="KW-1133">Transmembrane helix</keyword>
<feature type="transmembrane region" description="Helical" evidence="2">
    <location>
        <begin position="35"/>
        <end position="58"/>
    </location>
</feature>
<keyword evidence="5" id="KW-1185">Reference proteome</keyword>
<feature type="transmembrane region" description="Helical" evidence="2">
    <location>
        <begin position="78"/>
        <end position="101"/>
    </location>
</feature>
<dbReference type="PANTHER" id="PTHR39614:SF2">
    <property type="entry name" value="INTEGRAL MEMBRANE PROTEIN"/>
    <property type="match status" value="1"/>
</dbReference>
<organism evidence="4 5">
    <name type="scientific">Sphaerulina musiva (strain SO2202)</name>
    <name type="common">Poplar stem canker fungus</name>
    <name type="synonym">Septoria musiva</name>
    <dbReference type="NCBI Taxonomy" id="692275"/>
    <lineage>
        <taxon>Eukaryota</taxon>
        <taxon>Fungi</taxon>
        <taxon>Dikarya</taxon>
        <taxon>Ascomycota</taxon>
        <taxon>Pezizomycotina</taxon>
        <taxon>Dothideomycetes</taxon>
        <taxon>Dothideomycetidae</taxon>
        <taxon>Mycosphaerellales</taxon>
        <taxon>Mycosphaerellaceae</taxon>
        <taxon>Sphaerulina</taxon>
    </lineage>
</organism>
<feature type="transmembrane region" description="Helical" evidence="2">
    <location>
        <begin position="145"/>
        <end position="164"/>
    </location>
</feature>
<evidence type="ECO:0000313" key="5">
    <source>
        <dbReference type="Proteomes" id="UP000016931"/>
    </source>
</evidence>
<protein>
    <recommendedName>
        <fullName evidence="3">Rhodopsin domain-containing protein</fullName>
    </recommendedName>
</protein>
<feature type="domain" description="Rhodopsin" evidence="3">
    <location>
        <begin position="2"/>
        <end position="174"/>
    </location>
</feature>
<dbReference type="Proteomes" id="UP000016931">
    <property type="component" value="Unassembled WGS sequence"/>
</dbReference>
<keyword evidence="2" id="KW-0472">Membrane</keyword>
<dbReference type="Pfam" id="PF20684">
    <property type="entry name" value="Fung_rhodopsin"/>
    <property type="match status" value="1"/>
</dbReference>
<feature type="transmembrane region" description="Helical" evidence="2">
    <location>
        <begin position="113"/>
        <end position="133"/>
    </location>
</feature>
<dbReference type="RefSeq" id="XP_016765349.1">
    <property type="nucleotide sequence ID" value="XM_016909435.1"/>
</dbReference>
<dbReference type="EMBL" id="KB456260">
    <property type="protein sequence ID" value="EMF17228.1"/>
    <property type="molecule type" value="Genomic_DNA"/>
</dbReference>
<dbReference type="PANTHER" id="PTHR39614">
    <property type="entry name" value="INTEGRAL MEMBRANE PROTEIN"/>
    <property type="match status" value="1"/>
</dbReference>
<dbReference type="AlphaFoldDB" id="N1QMM2"/>
<dbReference type="InterPro" id="IPR049326">
    <property type="entry name" value="Rhodopsin_dom_fungi"/>
</dbReference>
<evidence type="ECO:0000313" key="4">
    <source>
        <dbReference type="EMBL" id="EMF17228.1"/>
    </source>
</evidence>
<evidence type="ECO:0000259" key="3">
    <source>
        <dbReference type="Pfam" id="PF20684"/>
    </source>
</evidence>
<reference evidence="4 5" key="1">
    <citation type="journal article" date="2012" name="PLoS Pathog.">
        <title>Diverse lifestyles and strategies of plant pathogenesis encoded in the genomes of eighteen Dothideomycetes fungi.</title>
        <authorList>
            <person name="Ohm R.A."/>
            <person name="Feau N."/>
            <person name="Henrissat B."/>
            <person name="Schoch C.L."/>
            <person name="Horwitz B.A."/>
            <person name="Barry K.W."/>
            <person name="Condon B.J."/>
            <person name="Copeland A.C."/>
            <person name="Dhillon B."/>
            <person name="Glaser F."/>
            <person name="Hesse C.N."/>
            <person name="Kosti I."/>
            <person name="LaButti K."/>
            <person name="Lindquist E.A."/>
            <person name="Lucas S."/>
            <person name="Salamov A.A."/>
            <person name="Bradshaw R.E."/>
            <person name="Ciuffetti L."/>
            <person name="Hamelin R.C."/>
            <person name="Kema G.H.J."/>
            <person name="Lawrence C."/>
            <person name="Scott J.A."/>
            <person name="Spatafora J.W."/>
            <person name="Turgeon B.G."/>
            <person name="de Wit P.J.G.M."/>
            <person name="Zhong S."/>
            <person name="Goodwin S.B."/>
            <person name="Grigoriev I.V."/>
        </authorList>
    </citation>
    <scope>NUCLEOTIDE SEQUENCE [LARGE SCALE GENOMIC DNA]</scope>
    <source>
        <strain evidence="4 5">SO2202</strain>
    </source>
</reference>
<feature type="compositionally biased region" description="Low complexity" evidence="1">
    <location>
        <begin position="205"/>
        <end position="214"/>
    </location>
</feature>
<keyword evidence="2" id="KW-0812">Transmembrane</keyword>
<dbReference type="eggNOG" id="ENOG502SPVV">
    <property type="taxonomic scope" value="Eukaryota"/>
</dbReference>
<proteinExistence type="predicted"/>